<sequence>MPTRSTRSARLLAPALLLSLAVSFAAMPSAPASAESPAKAYQYGRQLGAACRPPLKFAAGACVRRCPAGFEDNGRTCRQRTMRW</sequence>
<proteinExistence type="predicted"/>
<feature type="chain" id="PRO_5041261568" evidence="1">
    <location>
        <begin position="35"/>
        <end position="84"/>
    </location>
</feature>
<name>A0AA37HWK8_9HYPH</name>
<comment type="caution">
    <text evidence="2">The sequence shown here is derived from an EMBL/GenBank/DDBJ whole genome shotgun (WGS) entry which is preliminary data.</text>
</comment>
<dbReference type="AlphaFoldDB" id="A0AA37HWK8"/>
<protein>
    <submittedName>
        <fullName evidence="2">Uncharacterized protein</fullName>
    </submittedName>
</protein>
<organism evidence="2 3">
    <name type="scientific">Methylobacterium gregans</name>
    <dbReference type="NCBI Taxonomy" id="374424"/>
    <lineage>
        <taxon>Bacteria</taxon>
        <taxon>Pseudomonadati</taxon>
        <taxon>Pseudomonadota</taxon>
        <taxon>Alphaproteobacteria</taxon>
        <taxon>Hyphomicrobiales</taxon>
        <taxon>Methylobacteriaceae</taxon>
        <taxon>Methylobacterium</taxon>
    </lineage>
</organism>
<dbReference type="Proteomes" id="UP001055108">
    <property type="component" value="Unassembled WGS sequence"/>
</dbReference>
<reference evidence="2" key="1">
    <citation type="journal article" date="2016" name="Front. Microbiol.">
        <title>Genome Sequence of the Piezophilic, Mesophilic Sulfate-Reducing Bacterium Desulfovibrio indicus J2T.</title>
        <authorList>
            <person name="Cao J."/>
            <person name="Maignien L."/>
            <person name="Shao Z."/>
            <person name="Alain K."/>
            <person name="Jebbar M."/>
        </authorList>
    </citation>
    <scope>NUCLEOTIDE SEQUENCE</scope>
    <source>
        <strain evidence="2">NBRC 103626</strain>
    </source>
</reference>
<dbReference type="RefSeq" id="WP_238306866.1">
    <property type="nucleotide sequence ID" value="NZ_BPQM01000150.1"/>
</dbReference>
<evidence type="ECO:0000313" key="3">
    <source>
        <dbReference type="Proteomes" id="UP001055108"/>
    </source>
</evidence>
<evidence type="ECO:0000256" key="1">
    <source>
        <dbReference type="SAM" id="SignalP"/>
    </source>
</evidence>
<keyword evidence="1" id="KW-0732">Signal</keyword>
<feature type="signal peptide" evidence="1">
    <location>
        <begin position="1"/>
        <end position="34"/>
    </location>
</feature>
<accession>A0AA37HWK8</accession>
<keyword evidence="3" id="KW-1185">Reference proteome</keyword>
<reference evidence="2" key="2">
    <citation type="submission" date="2021-08" db="EMBL/GenBank/DDBJ databases">
        <authorList>
            <person name="Tani A."/>
            <person name="Ola A."/>
            <person name="Ogura Y."/>
            <person name="Katsura K."/>
            <person name="Hayashi T."/>
        </authorList>
    </citation>
    <scope>NUCLEOTIDE SEQUENCE</scope>
    <source>
        <strain evidence="2">NBRC 103626</strain>
    </source>
</reference>
<evidence type="ECO:0000313" key="2">
    <source>
        <dbReference type="EMBL" id="GJD81637.1"/>
    </source>
</evidence>
<gene>
    <name evidence="2" type="ORF">NBEOAGPD_4891</name>
</gene>
<dbReference type="EMBL" id="BPQM01000150">
    <property type="protein sequence ID" value="GJD81637.1"/>
    <property type="molecule type" value="Genomic_DNA"/>
</dbReference>